<proteinExistence type="predicted"/>
<dbReference type="GO" id="GO:0005829">
    <property type="term" value="C:cytosol"/>
    <property type="evidence" value="ECO:0007669"/>
    <property type="project" value="TreeGrafter"/>
</dbReference>
<dbReference type="AlphaFoldDB" id="A0A1X6Z5V5"/>
<sequence length="335" mass="36411">MSHGRKYPVRATIRQVAALLQLSVPRILARTGLDAAFFEGAEVPVDGATLFALWRAIEAEVPGTETLLLAAREAAKGPFTPSLFAFSCSPDIATGIERVAVFKPLMGPFRMENRLASGRYTITCETFDPEEPLPELLAAVEAVFLLACARTFSGQPIRPLDLVLPAPEMVTPHVAADIGCVPRPGPVMTLVLSETDARLPLISEDTAFAAVVERELHSRLAASDAAARGATMTQRLARVLEDLLPAGQVSVAAAAERLRLSDRSLQRRLQAEETSFQAELDRVRARLARLYLARGDLSTEEISHLLAYRDPNSFYRAFHAWTGMTPSQARAAQPA</sequence>
<dbReference type="InterPro" id="IPR032687">
    <property type="entry name" value="AraC-type_N"/>
</dbReference>
<dbReference type="Pfam" id="PF12833">
    <property type="entry name" value="HTH_18"/>
    <property type="match status" value="1"/>
</dbReference>
<evidence type="ECO:0000256" key="2">
    <source>
        <dbReference type="ARBA" id="ARBA00023125"/>
    </source>
</evidence>
<evidence type="ECO:0000313" key="5">
    <source>
        <dbReference type="EMBL" id="SLN39664.1"/>
    </source>
</evidence>
<dbReference type="RefSeq" id="WP_085887665.1">
    <property type="nucleotide sequence ID" value="NZ_FWFN01000003.1"/>
</dbReference>
<protein>
    <submittedName>
        <fullName evidence="5">HTH-type transcriptional regulator VirS</fullName>
    </submittedName>
</protein>
<keyword evidence="6" id="KW-1185">Reference proteome</keyword>
<dbReference type="PANTHER" id="PTHR47894:SF1">
    <property type="entry name" value="HTH-TYPE TRANSCRIPTIONAL REGULATOR VQSM"/>
    <property type="match status" value="1"/>
</dbReference>
<dbReference type="InterPro" id="IPR018060">
    <property type="entry name" value="HTH_AraC"/>
</dbReference>
<dbReference type="PROSITE" id="PS01124">
    <property type="entry name" value="HTH_ARAC_FAMILY_2"/>
    <property type="match status" value="1"/>
</dbReference>
<feature type="domain" description="HTH araC/xylS-type" evidence="4">
    <location>
        <begin position="234"/>
        <end position="332"/>
    </location>
</feature>
<evidence type="ECO:0000259" key="4">
    <source>
        <dbReference type="PROSITE" id="PS01124"/>
    </source>
</evidence>
<gene>
    <name evidence="5" type="primary">virS</name>
    <name evidence="5" type="ORF">PSM7751_01801</name>
</gene>
<evidence type="ECO:0000313" key="6">
    <source>
        <dbReference type="Proteomes" id="UP000193963"/>
    </source>
</evidence>
<dbReference type="Proteomes" id="UP000193963">
    <property type="component" value="Unassembled WGS sequence"/>
</dbReference>
<dbReference type="SUPFAM" id="SSF46689">
    <property type="entry name" value="Homeodomain-like"/>
    <property type="match status" value="1"/>
</dbReference>
<keyword evidence="1" id="KW-0805">Transcription regulation</keyword>
<dbReference type="OrthoDB" id="9805730at2"/>
<evidence type="ECO:0000256" key="1">
    <source>
        <dbReference type="ARBA" id="ARBA00023015"/>
    </source>
</evidence>
<evidence type="ECO:0000256" key="3">
    <source>
        <dbReference type="ARBA" id="ARBA00023163"/>
    </source>
</evidence>
<keyword evidence="3" id="KW-0804">Transcription</keyword>
<name>A0A1X6Z5V5_9RHOB</name>
<dbReference type="Pfam" id="PF12625">
    <property type="entry name" value="Arabinose_bd"/>
    <property type="match status" value="1"/>
</dbReference>
<dbReference type="EMBL" id="FWFN01000003">
    <property type="protein sequence ID" value="SLN39664.1"/>
    <property type="molecule type" value="Genomic_DNA"/>
</dbReference>
<dbReference type="GO" id="GO:0003700">
    <property type="term" value="F:DNA-binding transcription factor activity"/>
    <property type="evidence" value="ECO:0007669"/>
    <property type="project" value="InterPro"/>
</dbReference>
<dbReference type="GO" id="GO:0000976">
    <property type="term" value="F:transcription cis-regulatory region binding"/>
    <property type="evidence" value="ECO:0007669"/>
    <property type="project" value="TreeGrafter"/>
</dbReference>
<dbReference type="PANTHER" id="PTHR47894">
    <property type="entry name" value="HTH-TYPE TRANSCRIPTIONAL REGULATOR GADX"/>
    <property type="match status" value="1"/>
</dbReference>
<keyword evidence="2" id="KW-0238">DNA-binding</keyword>
<organism evidence="5 6">
    <name type="scientific">Pseudooceanicola marinus</name>
    <dbReference type="NCBI Taxonomy" id="396013"/>
    <lineage>
        <taxon>Bacteria</taxon>
        <taxon>Pseudomonadati</taxon>
        <taxon>Pseudomonadota</taxon>
        <taxon>Alphaproteobacteria</taxon>
        <taxon>Rhodobacterales</taxon>
        <taxon>Paracoccaceae</taxon>
        <taxon>Pseudooceanicola</taxon>
    </lineage>
</organism>
<reference evidence="5 6" key="1">
    <citation type="submission" date="2017-03" db="EMBL/GenBank/DDBJ databases">
        <authorList>
            <person name="Afonso C.L."/>
            <person name="Miller P.J."/>
            <person name="Scott M.A."/>
            <person name="Spackman E."/>
            <person name="Goraichik I."/>
            <person name="Dimitrov K.M."/>
            <person name="Suarez D.L."/>
            <person name="Swayne D.E."/>
        </authorList>
    </citation>
    <scope>NUCLEOTIDE SEQUENCE [LARGE SCALE GENOMIC DNA]</scope>
    <source>
        <strain evidence="5 6">CECT 7751</strain>
    </source>
</reference>
<dbReference type="SMART" id="SM00342">
    <property type="entry name" value="HTH_ARAC"/>
    <property type="match status" value="1"/>
</dbReference>
<accession>A0A1X6Z5V5</accession>
<dbReference type="InterPro" id="IPR009057">
    <property type="entry name" value="Homeodomain-like_sf"/>
</dbReference>
<dbReference type="Gene3D" id="1.10.10.60">
    <property type="entry name" value="Homeodomain-like"/>
    <property type="match status" value="1"/>
</dbReference>